<evidence type="ECO:0000313" key="1">
    <source>
        <dbReference type="EMBL" id="KAH3724142.1"/>
    </source>
</evidence>
<name>A0A9D4CFU5_DREPO</name>
<reference evidence="1" key="1">
    <citation type="journal article" date="2019" name="bioRxiv">
        <title>The Genome of the Zebra Mussel, Dreissena polymorpha: A Resource for Invasive Species Research.</title>
        <authorList>
            <person name="McCartney M.A."/>
            <person name="Auch B."/>
            <person name="Kono T."/>
            <person name="Mallez S."/>
            <person name="Zhang Y."/>
            <person name="Obille A."/>
            <person name="Becker A."/>
            <person name="Abrahante J.E."/>
            <person name="Garbe J."/>
            <person name="Badalamenti J.P."/>
            <person name="Herman A."/>
            <person name="Mangelson H."/>
            <person name="Liachko I."/>
            <person name="Sullivan S."/>
            <person name="Sone E.D."/>
            <person name="Koren S."/>
            <person name="Silverstein K.A.T."/>
            <person name="Beckman K.B."/>
            <person name="Gohl D.M."/>
        </authorList>
    </citation>
    <scope>NUCLEOTIDE SEQUENCE</scope>
    <source>
        <strain evidence="1">Duluth1</strain>
        <tissue evidence="1">Whole animal</tissue>
    </source>
</reference>
<dbReference type="AlphaFoldDB" id="A0A9D4CFU5"/>
<organism evidence="1 2">
    <name type="scientific">Dreissena polymorpha</name>
    <name type="common">Zebra mussel</name>
    <name type="synonym">Mytilus polymorpha</name>
    <dbReference type="NCBI Taxonomy" id="45954"/>
    <lineage>
        <taxon>Eukaryota</taxon>
        <taxon>Metazoa</taxon>
        <taxon>Spiralia</taxon>
        <taxon>Lophotrochozoa</taxon>
        <taxon>Mollusca</taxon>
        <taxon>Bivalvia</taxon>
        <taxon>Autobranchia</taxon>
        <taxon>Heteroconchia</taxon>
        <taxon>Euheterodonta</taxon>
        <taxon>Imparidentia</taxon>
        <taxon>Neoheterodontei</taxon>
        <taxon>Myida</taxon>
        <taxon>Dreissenoidea</taxon>
        <taxon>Dreissenidae</taxon>
        <taxon>Dreissena</taxon>
    </lineage>
</organism>
<comment type="caution">
    <text evidence="1">The sequence shown here is derived from an EMBL/GenBank/DDBJ whole genome shotgun (WGS) entry which is preliminary data.</text>
</comment>
<dbReference type="EMBL" id="JAIWYP010000012">
    <property type="protein sequence ID" value="KAH3724142.1"/>
    <property type="molecule type" value="Genomic_DNA"/>
</dbReference>
<proteinExistence type="predicted"/>
<gene>
    <name evidence="1" type="ORF">DPMN_049952</name>
</gene>
<keyword evidence="2" id="KW-1185">Reference proteome</keyword>
<accession>A0A9D4CFU5</accession>
<protein>
    <submittedName>
        <fullName evidence="1">Uncharacterized protein</fullName>
    </submittedName>
</protein>
<sequence length="52" mass="5958">MACMRLHNLCVSRNVSLLEAIEVEAGDHNLPVPIAENRDGQNRKRDLLRLFE</sequence>
<reference evidence="1" key="2">
    <citation type="submission" date="2020-11" db="EMBL/GenBank/DDBJ databases">
        <authorList>
            <person name="McCartney M.A."/>
            <person name="Auch B."/>
            <person name="Kono T."/>
            <person name="Mallez S."/>
            <person name="Becker A."/>
            <person name="Gohl D.M."/>
            <person name="Silverstein K.A.T."/>
            <person name="Koren S."/>
            <person name="Bechman K.B."/>
            <person name="Herman A."/>
            <person name="Abrahante J.E."/>
            <person name="Garbe J."/>
        </authorList>
    </citation>
    <scope>NUCLEOTIDE SEQUENCE</scope>
    <source>
        <strain evidence="1">Duluth1</strain>
        <tissue evidence="1">Whole animal</tissue>
    </source>
</reference>
<dbReference type="Proteomes" id="UP000828390">
    <property type="component" value="Unassembled WGS sequence"/>
</dbReference>
<evidence type="ECO:0000313" key="2">
    <source>
        <dbReference type="Proteomes" id="UP000828390"/>
    </source>
</evidence>